<dbReference type="STRING" id="37001.A0A1A9W985"/>
<keyword evidence="4" id="KW-0067">ATP-binding</keyword>
<dbReference type="InterPro" id="IPR011009">
    <property type="entry name" value="Kinase-like_dom_sf"/>
</dbReference>
<evidence type="ECO:0000256" key="4">
    <source>
        <dbReference type="ARBA" id="ARBA00022840"/>
    </source>
</evidence>
<organism evidence="6 7">
    <name type="scientific">Glossina brevipalpis</name>
    <dbReference type="NCBI Taxonomy" id="37001"/>
    <lineage>
        <taxon>Eukaryota</taxon>
        <taxon>Metazoa</taxon>
        <taxon>Ecdysozoa</taxon>
        <taxon>Arthropoda</taxon>
        <taxon>Hexapoda</taxon>
        <taxon>Insecta</taxon>
        <taxon>Pterygota</taxon>
        <taxon>Neoptera</taxon>
        <taxon>Endopterygota</taxon>
        <taxon>Diptera</taxon>
        <taxon>Brachycera</taxon>
        <taxon>Muscomorpha</taxon>
        <taxon>Hippoboscoidea</taxon>
        <taxon>Glossinidae</taxon>
        <taxon>Glossina</taxon>
    </lineage>
</organism>
<feature type="domain" description="Protein kinase" evidence="5">
    <location>
        <begin position="1"/>
        <end position="273"/>
    </location>
</feature>
<keyword evidence="3" id="KW-0418">Kinase</keyword>
<dbReference type="GO" id="GO:0004694">
    <property type="term" value="F:eukaryotic translation initiation factor 2alpha kinase activity"/>
    <property type="evidence" value="ECO:0007669"/>
    <property type="project" value="TreeGrafter"/>
</dbReference>
<evidence type="ECO:0000256" key="3">
    <source>
        <dbReference type="ARBA" id="ARBA00022777"/>
    </source>
</evidence>
<dbReference type="Pfam" id="PF00069">
    <property type="entry name" value="Pkinase"/>
    <property type="match status" value="1"/>
</dbReference>
<dbReference type="PANTHER" id="PTHR11042:SF91">
    <property type="entry name" value="EUKARYOTIC TRANSLATION INITIATION FACTOR 2-ALPHA KINASE"/>
    <property type="match status" value="1"/>
</dbReference>
<dbReference type="InterPro" id="IPR050339">
    <property type="entry name" value="CC_SR_Kinase"/>
</dbReference>
<keyword evidence="7" id="KW-1185">Reference proteome</keyword>
<keyword evidence="1" id="KW-0808">Transferase</keyword>
<dbReference type="PROSITE" id="PS50011">
    <property type="entry name" value="PROTEIN_KINASE_DOM"/>
    <property type="match status" value="1"/>
</dbReference>
<evidence type="ECO:0000313" key="6">
    <source>
        <dbReference type="EnsemblMetazoa" id="GBRI010875-PA"/>
    </source>
</evidence>
<dbReference type="Gene3D" id="1.10.510.10">
    <property type="entry name" value="Transferase(Phosphotransferase) domain 1"/>
    <property type="match status" value="2"/>
</dbReference>
<evidence type="ECO:0000313" key="7">
    <source>
        <dbReference type="Proteomes" id="UP000091820"/>
    </source>
</evidence>
<dbReference type="VEuPathDB" id="VectorBase:GBRI010875"/>
<protein>
    <recommendedName>
        <fullName evidence="5">Protein kinase domain-containing protein</fullName>
    </recommendedName>
</protein>
<keyword evidence="2" id="KW-0547">Nucleotide-binding</keyword>
<dbReference type="SMART" id="SM00220">
    <property type="entry name" value="S_TKc"/>
    <property type="match status" value="1"/>
</dbReference>
<dbReference type="SUPFAM" id="SSF56112">
    <property type="entry name" value="Protein kinase-like (PK-like)"/>
    <property type="match status" value="1"/>
</dbReference>
<reference evidence="6" key="2">
    <citation type="submission" date="2020-05" db="UniProtKB">
        <authorList>
            <consortium name="EnsemblMetazoa"/>
        </authorList>
    </citation>
    <scope>IDENTIFICATION</scope>
    <source>
        <strain evidence="6">IAEA</strain>
    </source>
</reference>
<dbReference type="AlphaFoldDB" id="A0A1A9W985"/>
<sequence length="273" mass="32426">MLPSKLPSVKGLYSQLVNNRMALNNYENNLQRDFNKVQFLKYGCCITRTCDNRQCFVKVNTRDNLGDNLTLKHCDHPDILKYDLRLEEEPFRFPLKNWSYLYVRSDFHDKSLSDWRDKNNSREKRADYIISIFDQIVKNVEYIYCKNLIHRNLKPENIFIFNENKNKLGLKIGLFGTRARNKLDSNYDNKVNIYSLGLIIREIVTWESKENLHNTLLFKLGKHCPKEFAEDYPIGWPLLEKMLSHKPDERLAVNDSYSQQLSKILEDCYDNIL</sequence>
<evidence type="ECO:0000256" key="1">
    <source>
        <dbReference type="ARBA" id="ARBA00022679"/>
    </source>
</evidence>
<evidence type="ECO:0000259" key="5">
    <source>
        <dbReference type="PROSITE" id="PS50011"/>
    </source>
</evidence>
<accession>A0A1A9W985</accession>
<dbReference type="GO" id="GO:0005524">
    <property type="term" value="F:ATP binding"/>
    <property type="evidence" value="ECO:0007669"/>
    <property type="project" value="UniProtKB-KW"/>
</dbReference>
<dbReference type="EnsemblMetazoa" id="GBRI010875-RA">
    <property type="protein sequence ID" value="GBRI010875-PA"/>
    <property type="gene ID" value="GBRI010875"/>
</dbReference>
<dbReference type="InterPro" id="IPR000719">
    <property type="entry name" value="Prot_kinase_dom"/>
</dbReference>
<proteinExistence type="predicted"/>
<name>A0A1A9W985_9MUSC</name>
<dbReference type="PANTHER" id="PTHR11042">
    <property type="entry name" value="EUKARYOTIC TRANSLATION INITIATION FACTOR 2-ALPHA KINASE EIF2-ALPHA KINASE -RELATED"/>
    <property type="match status" value="1"/>
</dbReference>
<dbReference type="GO" id="GO:0005634">
    <property type="term" value="C:nucleus"/>
    <property type="evidence" value="ECO:0007669"/>
    <property type="project" value="TreeGrafter"/>
</dbReference>
<dbReference type="GO" id="GO:0005737">
    <property type="term" value="C:cytoplasm"/>
    <property type="evidence" value="ECO:0007669"/>
    <property type="project" value="TreeGrafter"/>
</dbReference>
<reference evidence="7" key="1">
    <citation type="submission" date="2014-03" db="EMBL/GenBank/DDBJ databases">
        <authorList>
            <person name="Aksoy S."/>
            <person name="Warren W."/>
            <person name="Wilson R.K."/>
        </authorList>
    </citation>
    <scope>NUCLEOTIDE SEQUENCE [LARGE SCALE GENOMIC DNA]</scope>
    <source>
        <strain evidence="7">IAEA</strain>
    </source>
</reference>
<dbReference type="Proteomes" id="UP000091820">
    <property type="component" value="Unassembled WGS sequence"/>
</dbReference>
<evidence type="ECO:0000256" key="2">
    <source>
        <dbReference type="ARBA" id="ARBA00022741"/>
    </source>
</evidence>